<dbReference type="OrthoDB" id="192608at2759"/>
<dbReference type="PANTHER" id="PTHR46975:SF2">
    <property type="entry name" value="PROTEIN SWEETIE"/>
    <property type="match status" value="1"/>
</dbReference>
<keyword evidence="2" id="KW-1185">Reference proteome</keyword>
<name>A0A9Q1QJB7_9CARY</name>
<organism evidence="1 2">
    <name type="scientific">Carnegiea gigantea</name>
    <dbReference type="NCBI Taxonomy" id="171969"/>
    <lineage>
        <taxon>Eukaryota</taxon>
        <taxon>Viridiplantae</taxon>
        <taxon>Streptophyta</taxon>
        <taxon>Embryophyta</taxon>
        <taxon>Tracheophyta</taxon>
        <taxon>Spermatophyta</taxon>
        <taxon>Magnoliopsida</taxon>
        <taxon>eudicotyledons</taxon>
        <taxon>Gunneridae</taxon>
        <taxon>Pentapetalae</taxon>
        <taxon>Caryophyllales</taxon>
        <taxon>Cactineae</taxon>
        <taxon>Cactaceae</taxon>
        <taxon>Cactoideae</taxon>
        <taxon>Echinocereeae</taxon>
        <taxon>Carnegiea</taxon>
    </lineage>
</organism>
<evidence type="ECO:0000313" key="1">
    <source>
        <dbReference type="EMBL" id="KAJ8444763.1"/>
    </source>
</evidence>
<protein>
    <submittedName>
        <fullName evidence="1">Uncharacterized protein</fullName>
    </submittedName>
</protein>
<dbReference type="InterPro" id="IPR044218">
    <property type="entry name" value="SWEETIE"/>
</dbReference>
<proteinExistence type="predicted"/>
<gene>
    <name evidence="1" type="ORF">Cgig2_011725</name>
</gene>
<comment type="caution">
    <text evidence="1">The sequence shown here is derived from an EMBL/GenBank/DDBJ whole genome shotgun (WGS) entry which is preliminary data.</text>
</comment>
<evidence type="ECO:0000313" key="2">
    <source>
        <dbReference type="Proteomes" id="UP001153076"/>
    </source>
</evidence>
<dbReference type="GO" id="GO:0005975">
    <property type="term" value="P:carbohydrate metabolic process"/>
    <property type="evidence" value="ECO:0007669"/>
    <property type="project" value="InterPro"/>
</dbReference>
<dbReference type="PANTHER" id="PTHR46975">
    <property type="entry name" value="PROTEIN SWEETIE"/>
    <property type="match status" value="1"/>
</dbReference>
<dbReference type="EMBL" id="JAKOGI010000089">
    <property type="protein sequence ID" value="KAJ8444763.1"/>
    <property type="molecule type" value="Genomic_DNA"/>
</dbReference>
<dbReference type="AlphaFoldDB" id="A0A9Q1QJB7"/>
<reference evidence="1" key="1">
    <citation type="submission" date="2022-04" db="EMBL/GenBank/DDBJ databases">
        <title>Carnegiea gigantea Genome sequencing and assembly v2.</title>
        <authorList>
            <person name="Copetti D."/>
            <person name="Sanderson M.J."/>
            <person name="Burquez A."/>
            <person name="Wojciechowski M.F."/>
        </authorList>
    </citation>
    <scope>NUCLEOTIDE SEQUENCE</scope>
    <source>
        <strain evidence="1">SGP5-SGP5p</strain>
        <tissue evidence="1">Aerial part</tissue>
    </source>
</reference>
<sequence length="156" mass="16532">MHLTNLSAYPPPKIEEYVGKEALYLLQNDLEGCGGLAATAAYTEAFRLITQFGVNDKALIVRISAARCLKAFANAVGPGLGVLELDAAANLCVKVQPKGKGQFPLAKKLGGGLHKHLVFPFVKGVKVGEAVGSGRVATGRRVRRTTTMREGTTLRG</sequence>
<dbReference type="Proteomes" id="UP001153076">
    <property type="component" value="Unassembled WGS sequence"/>
</dbReference>
<accession>A0A9Q1QJB7</accession>